<feature type="region of interest" description="Disordered" evidence="1">
    <location>
        <begin position="317"/>
        <end position="344"/>
    </location>
</feature>
<feature type="region of interest" description="Disordered" evidence="1">
    <location>
        <begin position="1775"/>
        <end position="1813"/>
    </location>
</feature>
<feature type="compositionally biased region" description="Polar residues" evidence="1">
    <location>
        <begin position="635"/>
        <end position="651"/>
    </location>
</feature>
<feature type="region of interest" description="Disordered" evidence="1">
    <location>
        <begin position="1262"/>
        <end position="1300"/>
    </location>
</feature>
<reference evidence="2 3" key="1">
    <citation type="submission" date="2014-03" db="EMBL/GenBank/DDBJ databases">
        <authorList>
            <person name="Sibley D."/>
            <person name="Venepally P."/>
            <person name="Karamycheva S."/>
            <person name="Hadjithomas M."/>
            <person name="Khan A."/>
            <person name="Brunk B."/>
            <person name="Roos D."/>
            <person name="Caler E."/>
            <person name="Lorenzi H."/>
        </authorList>
    </citation>
    <scope>NUCLEOTIDE SEQUENCE [LARGE SCALE GENOMIC DNA]</scope>
    <source>
        <strain evidence="3">p89</strain>
    </source>
</reference>
<feature type="region of interest" description="Disordered" evidence="1">
    <location>
        <begin position="560"/>
        <end position="589"/>
    </location>
</feature>
<dbReference type="VEuPathDB" id="ToxoDB:TGP89_249550"/>
<organism evidence="2 3">
    <name type="scientific">Toxoplasma gondii p89</name>
    <dbReference type="NCBI Taxonomy" id="943119"/>
    <lineage>
        <taxon>Eukaryota</taxon>
        <taxon>Sar</taxon>
        <taxon>Alveolata</taxon>
        <taxon>Apicomplexa</taxon>
        <taxon>Conoidasida</taxon>
        <taxon>Coccidia</taxon>
        <taxon>Eucoccidiorida</taxon>
        <taxon>Eimeriorina</taxon>
        <taxon>Sarcocystidae</taxon>
        <taxon>Toxoplasma</taxon>
    </lineage>
</organism>
<dbReference type="EMBL" id="AEYI02000490">
    <property type="protein sequence ID" value="KFG48838.1"/>
    <property type="molecule type" value="Genomic_DNA"/>
</dbReference>
<gene>
    <name evidence="2" type="ORF">TGP89_249550</name>
</gene>
<evidence type="ECO:0000256" key="1">
    <source>
        <dbReference type="SAM" id="MobiDB-lite"/>
    </source>
</evidence>
<feature type="compositionally biased region" description="Polar residues" evidence="1">
    <location>
        <begin position="163"/>
        <end position="174"/>
    </location>
</feature>
<feature type="region of interest" description="Disordered" evidence="1">
    <location>
        <begin position="163"/>
        <end position="273"/>
    </location>
</feature>
<feature type="compositionally biased region" description="Basic residues" evidence="1">
    <location>
        <begin position="1149"/>
        <end position="1164"/>
    </location>
</feature>
<feature type="region of interest" description="Disordered" evidence="1">
    <location>
        <begin position="85"/>
        <end position="136"/>
    </location>
</feature>
<feature type="compositionally biased region" description="Low complexity" evidence="1">
    <location>
        <begin position="1182"/>
        <end position="1191"/>
    </location>
</feature>
<feature type="compositionally biased region" description="Basic and acidic residues" evidence="1">
    <location>
        <begin position="191"/>
        <end position="207"/>
    </location>
</feature>
<feature type="region of interest" description="Disordered" evidence="1">
    <location>
        <begin position="1728"/>
        <end position="1751"/>
    </location>
</feature>
<feature type="compositionally biased region" description="Acidic residues" evidence="1">
    <location>
        <begin position="617"/>
        <end position="632"/>
    </location>
</feature>
<evidence type="ECO:0000313" key="2">
    <source>
        <dbReference type="EMBL" id="KFG48838.1"/>
    </source>
</evidence>
<feature type="compositionally biased region" description="Basic and acidic residues" evidence="1">
    <location>
        <begin position="1200"/>
        <end position="1215"/>
    </location>
</feature>
<feature type="region of interest" description="Disordered" evidence="1">
    <location>
        <begin position="606"/>
        <end position="651"/>
    </location>
</feature>
<feature type="compositionally biased region" description="Low complexity" evidence="1">
    <location>
        <begin position="606"/>
        <end position="616"/>
    </location>
</feature>
<feature type="compositionally biased region" description="Polar residues" evidence="1">
    <location>
        <begin position="225"/>
        <end position="239"/>
    </location>
</feature>
<feature type="compositionally biased region" description="Polar residues" evidence="1">
    <location>
        <begin position="566"/>
        <end position="589"/>
    </location>
</feature>
<feature type="region of interest" description="Disordered" evidence="1">
    <location>
        <begin position="1123"/>
        <end position="1227"/>
    </location>
</feature>
<comment type="caution">
    <text evidence="2">The sequence shown here is derived from an EMBL/GenBank/DDBJ whole genome shotgun (WGS) entry which is preliminary data.</text>
</comment>
<proteinExistence type="predicted"/>
<feature type="region of interest" description="Disordered" evidence="1">
    <location>
        <begin position="383"/>
        <end position="436"/>
    </location>
</feature>
<accession>A0A086KWS0</accession>
<feature type="compositionally biased region" description="Polar residues" evidence="1">
    <location>
        <begin position="256"/>
        <end position="273"/>
    </location>
</feature>
<protein>
    <submittedName>
        <fullName evidence="2">Uncharacterized protein</fullName>
    </submittedName>
</protein>
<name>A0A086KWS0_TOXGO</name>
<feature type="compositionally biased region" description="Low complexity" evidence="1">
    <location>
        <begin position="390"/>
        <end position="404"/>
    </location>
</feature>
<dbReference type="Proteomes" id="UP000028828">
    <property type="component" value="Unassembled WGS sequence"/>
</dbReference>
<dbReference type="OrthoDB" id="331255at2759"/>
<sequence>MKCTAAECRRGSVCLRGFRPASHDLVPLSRFSSVPPPPLFPCDLQEVPCRSYAFSANAVHASTPPGVELSELAEEDAGARMLAGEPREEAAMRGSSLGETSENPVPGETPDLGGATGQQSDSGKHASENAVLPGPENGEAALAADVLDDANGPLDANDLRTQAESATADQFQTSGGSGLVSPPSRSSLRKKFAERLHSRHRKQEEARPAISPIYGSSPVSEVGDETTQQTGTRPSSVIASSFREARELKGPRSGIPRSNPTCQSRYASGESSLTTRVGGASIVAGSGPSESRNVSADSGWRSMSRWNKWSRKLASHAEDEPMPACRGVQSREQSDPEAVTAKPQRIGRPDCCWIAPKPLPEIPGVSTGPVYTVASGALTLKPAPVKRRPSSSLASGDSSSLASGIEEAPLKESFARAGPGREAPMPIGSRTASAPELCGFSSRPTLLGRVENTGWVRRITKRGFKIQRETVQGRKMPSVPELGRCANWESSKDDDQFEEWEEAREEEARMARAKTGAIRRPPHYTFTTAYTTQRRGRKIRGPFETPTKLREVKGHQIYPSRIPTFGVSTPTSTLFRTRSPSPDARTNNGTWKSLRTQMTAISLIGAAATDTSSPDDTTPDEFEEVTCSEDEVERNSSTSASGGREGSSVTLSVGGKLTKRLSMLSKSGSAVTLEKAESSVVVHGEKTENAHTEPVHALLRSDGSGVAEHLSEGPIRELTNSPSTQAYRRAFSAKKKWVKRPKVYTEEEEKQRTERRRRREERRACPYFIPAVPGTYPVARALLESLFLCRERLCLEQSRLALLDEFQVRELMFWHVISQRKVHLFSGLTLDCEGYQIQFLQGIETQLMAANDQDAQSPDTANVRTREFVDLIKMSYARTWPWENHIEEEVARCLREAEKKRRTELHQQGAKREKACLKPEDASVLTHDERHECEDACRGRLRREQEEEDSVSLTAWFTQPAETGSFTMEDASELATSSAFFSEAQFSQGRQSHRNLFVETGRALGRIIWGPLPSPSQGFDERTLWLTAETESAFPVSPSITSSSSAFPSCVSPHDGGDLAFSSSRHGSSAAHVDSASTLHRDTAWTSSGDSSAARLALKKAQKQERRELRKLMQMCGSLVGEDSLEGTGENQAVGGASGLQKPLGRAESRRRRRLRRRQRRAARAAKTSQAQGEAAHTLKNSALASSSAASVIDEPQMSESRRRSQSDTENKGDTEMGVAGHRAWEKWPDDADSEDIEDLNRCLKEVLQKLFREQRRLLRKQSERIKNSGSGPQDSRRVSESGAEDSEGDTGMASVQDEICRRKRELGRSEEERKRAGLVYRVASPLQPLLLLQDSNFWFDMRELAEEWRLSQRAPLFQIVKKIVNRLVQSAQKRAERKRRRENRVLAAALLAHTDLPFPESTLRLAPRFFFLGRPAAEIIVILSSLCVRRQAMFNSERLKNLMSCKGVIYYIVDANNAVADDKSPDMRLLRRWKRQRILRNAPHTHHGGILIPQVLVDGQSIGSYGEVQQLEDDGLLTAIFCRCRCPTCLQPRHVDDELCRWCNLQFRELLSVKRHDEGELKEMYRGHPTRAIPLLRSCFDQSVSWILYPNFCSLCGAERRPDQPWCPQCHMTTRDIALARCLGIGIYRDEQCRKCGNSAGDALDCLERLPPQANPKFSEPPLTSYLTSKASPLCPHCGELLTYFMPVKEKIAEERREFGRSCTHRRRKAPCELLNDADNVNKQAEDTMSKQEQETVNKNEEVVPNKETEDAVNKIEDGTVKNRTYDLVSEKAQKTAEAASGSAKNDVVTRLDTVSPEGKLPAFEVRLESQD</sequence>
<evidence type="ECO:0000313" key="3">
    <source>
        <dbReference type="Proteomes" id="UP000028828"/>
    </source>
</evidence>